<dbReference type="Proteomes" id="UP001151699">
    <property type="component" value="Chromosome A"/>
</dbReference>
<dbReference type="InterPro" id="IPR002893">
    <property type="entry name" value="Znf_MYND"/>
</dbReference>
<dbReference type="InterPro" id="IPR046824">
    <property type="entry name" value="Mss51-like_C"/>
</dbReference>
<keyword evidence="7" id="KW-1185">Reference proteome</keyword>
<evidence type="ECO:0000313" key="6">
    <source>
        <dbReference type="EMBL" id="KAJ6649691.1"/>
    </source>
</evidence>
<dbReference type="EMBL" id="WJQU01000001">
    <property type="protein sequence ID" value="KAJ6649691.1"/>
    <property type="molecule type" value="Genomic_DNA"/>
</dbReference>
<evidence type="ECO:0000256" key="2">
    <source>
        <dbReference type="ARBA" id="ARBA00022771"/>
    </source>
</evidence>
<sequence length="448" mass="51695">MSKNRKVSAFRCCLCPNPERPTTENLLDFKLLRCQSCKLISYCGPQHQKDHWPEHKDFCRAITSARKEWKLNHILDINGNVTELSAAQLREVKFMIQTLVIIKLNRDLTLGERELIWFPRICNVCNSHEGPLIPCPNCFAIGYCSEEHRVEDIVEHLRVCSELHLCYNFALESLPDDDVKHIPSSMVDANFPKDLFEMHRLSTAFLNKDRTDDFLGIRQPNTSSEYQKFANVCNLSNVATVLHGLNIVQDYKPLVSSILTIHIVGANTEIALFTRYECWLLFYWLPTIFYINLIFIGPELPVENGFTEISYASTRKKVVKVVYKKMKYEEFIPLASENQKTPDLIVCLNCGFAEHASESNNSWSEAIAVMLRFKDIPMMFTSYVKTEATSNMKVLREIADGGKNEFEIICDGDLNLFRDHRPFRNFIGYKTDVIYYYNGYLSVILTGK</sequence>
<dbReference type="SUPFAM" id="SSF144232">
    <property type="entry name" value="HIT/MYND zinc finger-like"/>
    <property type="match status" value="2"/>
</dbReference>
<keyword evidence="1" id="KW-0479">Metal-binding</keyword>
<dbReference type="OrthoDB" id="5282002at2759"/>
<dbReference type="PANTHER" id="PTHR28069">
    <property type="entry name" value="GH20023P"/>
    <property type="match status" value="1"/>
</dbReference>
<dbReference type="PROSITE" id="PS50865">
    <property type="entry name" value="ZF_MYND_2"/>
    <property type="match status" value="1"/>
</dbReference>
<protein>
    <recommendedName>
        <fullName evidence="5">MYND-type domain-containing protein</fullName>
    </recommendedName>
</protein>
<keyword evidence="2 4" id="KW-0863">Zinc-finger</keyword>
<dbReference type="Pfam" id="PF01753">
    <property type="entry name" value="zf-MYND"/>
    <property type="match status" value="2"/>
</dbReference>
<dbReference type="Gene3D" id="6.10.140.2220">
    <property type="match status" value="2"/>
</dbReference>
<reference evidence="6" key="1">
    <citation type="submission" date="2022-07" db="EMBL/GenBank/DDBJ databases">
        <authorList>
            <person name="Trinca V."/>
            <person name="Uliana J.V.C."/>
            <person name="Torres T.T."/>
            <person name="Ward R.J."/>
            <person name="Monesi N."/>
        </authorList>
    </citation>
    <scope>NUCLEOTIDE SEQUENCE</scope>
    <source>
        <strain evidence="6">HSMRA1968</strain>
        <tissue evidence="6">Whole embryos</tissue>
    </source>
</reference>
<keyword evidence="3" id="KW-0862">Zinc</keyword>
<dbReference type="GO" id="GO:0008270">
    <property type="term" value="F:zinc ion binding"/>
    <property type="evidence" value="ECO:0007669"/>
    <property type="project" value="UniProtKB-KW"/>
</dbReference>
<organism evidence="6 7">
    <name type="scientific">Pseudolycoriella hygida</name>
    <dbReference type="NCBI Taxonomy" id="35572"/>
    <lineage>
        <taxon>Eukaryota</taxon>
        <taxon>Metazoa</taxon>
        <taxon>Ecdysozoa</taxon>
        <taxon>Arthropoda</taxon>
        <taxon>Hexapoda</taxon>
        <taxon>Insecta</taxon>
        <taxon>Pterygota</taxon>
        <taxon>Neoptera</taxon>
        <taxon>Endopterygota</taxon>
        <taxon>Diptera</taxon>
        <taxon>Nematocera</taxon>
        <taxon>Sciaroidea</taxon>
        <taxon>Sciaridae</taxon>
        <taxon>Pseudolycoriella</taxon>
    </lineage>
</organism>
<evidence type="ECO:0000259" key="5">
    <source>
        <dbReference type="PROSITE" id="PS50865"/>
    </source>
</evidence>
<evidence type="ECO:0000313" key="7">
    <source>
        <dbReference type="Proteomes" id="UP001151699"/>
    </source>
</evidence>
<evidence type="ECO:0000256" key="4">
    <source>
        <dbReference type="PROSITE-ProRule" id="PRU00134"/>
    </source>
</evidence>
<proteinExistence type="predicted"/>
<dbReference type="Pfam" id="PF20179">
    <property type="entry name" value="MSS51_C"/>
    <property type="match status" value="1"/>
</dbReference>
<evidence type="ECO:0000256" key="1">
    <source>
        <dbReference type="ARBA" id="ARBA00022723"/>
    </source>
</evidence>
<gene>
    <name evidence="6" type="ORF">Bhyg_04930</name>
</gene>
<dbReference type="AlphaFoldDB" id="A0A9Q0NG25"/>
<comment type="caution">
    <text evidence="6">The sequence shown here is derived from an EMBL/GenBank/DDBJ whole genome shotgun (WGS) entry which is preliminary data.</text>
</comment>
<dbReference type="PANTHER" id="PTHR28069:SF2">
    <property type="entry name" value="GH20023P"/>
    <property type="match status" value="1"/>
</dbReference>
<evidence type="ECO:0000256" key="3">
    <source>
        <dbReference type="ARBA" id="ARBA00022833"/>
    </source>
</evidence>
<dbReference type="PROSITE" id="PS01360">
    <property type="entry name" value="ZF_MYND_1"/>
    <property type="match status" value="1"/>
</dbReference>
<name>A0A9Q0NG25_9DIPT</name>
<accession>A0A9Q0NG25</accession>
<feature type="domain" description="MYND-type" evidence="5">
    <location>
        <begin position="12"/>
        <end position="59"/>
    </location>
</feature>